<keyword evidence="2" id="KW-1185">Reference proteome</keyword>
<reference evidence="1 2" key="1">
    <citation type="submission" date="2018-05" db="EMBL/GenBank/DDBJ databases">
        <title>Rhodobacteraceae gen. nov., sp. nov. isolated from sea water.</title>
        <authorList>
            <person name="Ren Y."/>
        </authorList>
    </citation>
    <scope>NUCLEOTIDE SEQUENCE [LARGE SCALE GENOMIC DNA]</scope>
    <source>
        <strain evidence="1 2">TG-679</strain>
    </source>
</reference>
<comment type="caution">
    <text evidence="1">The sequence shown here is derived from an EMBL/GenBank/DDBJ whole genome shotgun (WGS) entry which is preliminary data.</text>
</comment>
<organism evidence="1 2">
    <name type="scientific">Meridianimarinicoccus roseus</name>
    <dbReference type="NCBI Taxonomy" id="2072018"/>
    <lineage>
        <taxon>Bacteria</taxon>
        <taxon>Pseudomonadati</taxon>
        <taxon>Pseudomonadota</taxon>
        <taxon>Alphaproteobacteria</taxon>
        <taxon>Rhodobacterales</taxon>
        <taxon>Paracoccaceae</taxon>
        <taxon>Meridianimarinicoccus</taxon>
    </lineage>
</organism>
<accession>A0A2V2LJW0</accession>
<sequence>DGKMIVTRSNLRWCSDEFEFTCWNGDIVRGAFIIDSHDRKKSSHGALW</sequence>
<dbReference type="Proteomes" id="UP000245680">
    <property type="component" value="Unassembled WGS sequence"/>
</dbReference>
<protein>
    <submittedName>
        <fullName evidence="1">IS3 family transposase</fullName>
    </submittedName>
</protein>
<proteinExistence type="predicted"/>
<feature type="non-terminal residue" evidence="1">
    <location>
        <position position="1"/>
    </location>
</feature>
<name>A0A2V2LJW0_9RHOB</name>
<evidence type="ECO:0000313" key="1">
    <source>
        <dbReference type="EMBL" id="PWR02123.1"/>
    </source>
</evidence>
<gene>
    <name evidence="1" type="ORF">DKT77_13280</name>
</gene>
<dbReference type="AlphaFoldDB" id="A0A2V2LJW0"/>
<evidence type="ECO:0000313" key="2">
    <source>
        <dbReference type="Proteomes" id="UP000245680"/>
    </source>
</evidence>
<dbReference type="EMBL" id="QGKU01000040">
    <property type="protein sequence ID" value="PWR02123.1"/>
    <property type="molecule type" value="Genomic_DNA"/>
</dbReference>